<dbReference type="EMBL" id="CP010537">
    <property type="protein sequence ID" value="AJG22352.1"/>
    <property type="molecule type" value="Genomic_DNA"/>
</dbReference>
<organism evidence="1 2">
    <name type="scientific">Cupriavidus basilensis</name>
    <dbReference type="NCBI Taxonomy" id="68895"/>
    <lineage>
        <taxon>Bacteria</taxon>
        <taxon>Pseudomonadati</taxon>
        <taxon>Pseudomonadota</taxon>
        <taxon>Betaproteobacteria</taxon>
        <taxon>Burkholderiales</taxon>
        <taxon>Burkholderiaceae</taxon>
        <taxon>Cupriavidus</taxon>
    </lineage>
</organism>
<name>A0A0C4YA44_9BURK</name>
<dbReference type="AlphaFoldDB" id="A0A0C4YA44"/>
<dbReference type="OrthoDB" id="8913469at2"/>
<dbReference type="Pfam" id="PF11198">
    <property type="entry name" value="DUF2857"/>
    <property type="match status" value="1"/>
</dbReference>
<evidence type="ECO:0000313" key="1">
    <source>
        <dbReference type="EMBL" id="AJG22352.1"/>
    </source>
</evidence>
<dbReference type="KEGG" id="cbw:RR42_s0761"/>
<accession>A0A0C4YA44</accession>
<dbReference type="Proteomes" id="UP000031843">
    <property type="component" value="Chromosome secondary"/>
</dbReference>
<dbReference type="InterPro" id="IPR021364">
    <property type="entry name" value="DUF2857"/>
</dbReference>
<sequence>MSLIQISSPNLRVMVILQLMEHLERGNLAPLVQAGLDPAQIDRLRALQSADIVRLGQMEQPVIGVLVDPDGLDLAFSTLRARAEQEELLFYFVANRASIAMLRRFFTLSRDMIDGYRASYASERRVGRPSLPDADTREEIDRSWAALRENTDLRVRYRKLHQQFHTYSLETLYAVVNEAGEQP</sequence>
<gene>
    <name evidence="1" type="ORF">RR42_s0761</name>
</gene>
<keyword evidence="2" id="KW-1185">Reference proteome</keyword>
<dbReference type="STRING" id="68895.RR42_s0761"/>
<reference evidence="1 2" key="1">
    <citation type="journal article" date="2015" name="Genome Announc.">
        <title>Complete Genome Sequence of Cupriavidus basilensis 4G11, Isolated from the Oak Ridge Field Research Center Site.</title>
        <authorList>
            <person name="Ray J."/>
            <person name="Waters R.J."/>
            <person name="Skerker J.M."/>
            <person name="Kuehl J.V."/>
            <person name="Price M.N."/>
            <person name="Huang J."/>
            <person name="Chakraborty R."/>
            <person name="Arkin A.P."/>
            <person name="Deutschbauer A."/>
        </authorList>
    </citation>
    <scope>NUCLEOTIDE SEQUENCE [LARGE SCALE GENOMIC DNA]</scope>
    <source>
        <strain evidence="1">4G11</strain>
    </source>
</reference>
<protein>
    <recommendedName>
        <fullName evidence="3">DUF2857 family protein</fullName>
    </recommendedName>
</protein>
<dbReference type="RefSeq" id="WP_043353781.1">
    <property type="nucleotide sequence ID" value="NZ_CP010537.1"/>
</dbReference>
<evidence type="ECO:0008006" key="3">
    <source>
        <dbReference type="Google" id="ProtNLM"/>
    </source>
</evidence>
<evidence type="ECO:0000313" key="2">
    <source>
        <dbReference type="Proteomes" id="UP000031843"/>
    </source>
</evidence>
<proteinExistence type="predicted"/>